<dbReference type="GO" id="GO:0005634">
    <property type="term" value="C:nucleus"/>
    <property type="evidence" value="ECO:0007669"/>
    <property type="project" value="TreeGrafter"/>
</dbReference>
<evidence type="ECO:0000256" key="1">
    <source>
        <dbReference type="SAM" id="Coils"/>
    </source>
</evidence>
<dbReference type="GO" id="GO:0030544">
    <property type="term" value="F:Hsp70 protein binding"/>
    <property type="evidence" value="ECO:0007669"/>
    <property type="project" value="TreeGrafter"/>
</dbReference>
<dbReference type="PANTHER" id="PTHR46035:SF1">
    <property type="entry name" value="TETRATRICOPEPTIDE REPEAT PROTEIN 4"/>
    <property type="match status" value="1"/>
</dbReference>
<gene>
    <name evidence="3" type="ORF">PGO_090650</name>
</gene>
<evidence type="ECO:0000313" key="3">
    <source>
        <dbReference type="EMBL" id="GAW80867.1"/>
    </source>
</evidence>
<dbReference type="SUPFAM" id="SSF48452">
    <property type="entry name" value="TPR-like"/>
    <property type="match status" value="1"/>
</dbReference>
<dbReference type="PANTHER" id="PTHR46035">
    <property type="entry name" value="TETRATRICOPEPTIDE REPEAT PROTEIN 4"/>
    <property type="match status" value="1"/>
</dbReference>
<dbReference type="AlphaFoldDB" id="A0A1Y1JI55"/>
<dbReference type="RefSeq" id="XP_028543456.1">
    <property type="nucleotide sequence ID" value="XM_028687655.1"/>
</dbReference>
<accession>A0A1Y1JI55</accession>
<organism evidence="3 4">
    <name type="scientific">Plasmodium gonderi</name>
    <dbReference type="NCBI Taxonomy" id="77519"/>
    <lineage>
        <taxon>Eukaryota</taxon>
        <taxon>Sar</taxon>
        <taxon>Alveolata</taxon>
        <taxon>Apicomplexa</taxon>
        <taxon>Aconoidasida</taxon>
        <taxon>Haemosporida</taxon>
        <taxon>Plasmodiidae</taxon>
        <taxon>Plasmodium</taxon>
        <taxon>Plasmodium (Plasmodium)</taxon>
    </lineage>
</organism>
<comment type="caution">
    <text evidence="3">The sequence shown here is derived from an EMBL/GenBank/DDBJ whole genome shotgun (WGS) entry which is preliminary data.</text>
</comment>
<evidence type="ECO:0000256" key="2">
    <source>
        <dbReference type="SAM" id="MobiDB-lite"/>
    </source>
</evidence>
<dbReference type="GO" id="GO:0051879">
    <property type="term" value="F:Hsp90 protein binding"/>
    <property type="evidence" value="ECO:0007669"/>
    <property type="project" value="TreeGrafter"/>
</dbReference>
<reference evidence="4" key="1">
    <citation type="submission" date="2017-04" db="EMBL/GenBank/DDBJ databases">
        <title>Plasmodium gonderi genome.</title>
        <authorList>
            <person name="Arisue N."/>
            <person name="Honma H."/>
            <person name="Kawai S."/>
            <person name="Tougan T."/>
            <person name="Tanabe K."/>
            <person name="Horii T."/>
        </authorList>
    </citation>
    <scope>NUCLEOTIDE SEQUENCE [LARGE SCALE GENOMIC DNA]</scope>
    <source>
        <strain evidence="4">ATCC 30045</strain>
    </source>
</reference>
<dbReference type="GO" id="GO:0005829">
    <property type="term" value="C:cytosol"/>
    <property type="evidence" value="ECO:0007669"/>
    <property type="project" value="TreeGrafter"/>
</dbReference>
<name>A0A1Y1JI55_PLAGO</name>
<dbReference type="OMA" id="EHPLFMD"/>
<dbReference type="GeneID" id="39747585"/>
<dbReference type="InterPro" id="IPR011990">
    <property type="entry name" value="TPR-like_helical_dom_sf"/>
</dbReference>
<keyword evidence="4" id="KW-1185">Reference proteome</keyword>
<sequence length="446" mass="53100">MEDDFNIDENYIKGLSEKYQNIDHPLFMDELPKNIEENEDLLALYNLMIDDENELSLAKNFKQVGNDYYKDGSKYYEDAIISYTKGIDILINYMSNNNSDKHKNENIKAKSCNKGDRDDNQKEHSYEEAKRKVQSLSSNGIGNDKCISSEHVSTVQQEECEIKKNSCINGNNLFLNAQNELQELDENEIKNLLSDLYCNRAIVHYKKKRYVKCLCDCRKAYSYNKTKFKSIYYSILCSYHLEIYNDAYMYVKVFEDLTKEIEVKNFMNLNDYKKIKNIIFEKYDNILKKKEIYQNEKKKVEENEKNIINLIEDILKKRHIKMVQNVYNENNNISPVFYIDSCMYIHFTVFLLYFEWGIMETIIDFAENNSIMDHYDIIKKNKKNQILFCYIEFPDDVFFMIHNCSYICDVLNKIKLFSRILPIHIIENEEANRQFKNDKNISLVSV</sequence>
<feature type="compositionally biased region" description="Basic and acidic residues" evidence="2">
    <location>
        <begin position="100"/>
        <end position="131"/>
    </location>
</feature>
<dbReference type="EMBL" id="BDQF01000010">
    <property type="protein sequence ID" value="GAW80867.1"/>
    <property type="molecule type" value="Genomic_DNA"/>
</dbReference>
<dbReference type="GO" id="GO:0006457">
    <property type="term" value="P:protein folding"/>
    <property type="evidence" value="ECO:0007669"/>
    <property type="project" value="TreeGrafter"/>
</dbReference>
<proteinExistence type="predicted"/>
<protein>
    <recommendedName>
        <fullName evidence="5">Tetratricopeptide repeat protein</fullName>
    </recommendedName>
</protein>
<dbReference type="Proteomes" id="UP000195521">
    <property type="component" value="Unassembled WGS sequence"/>
</dbReference>
<feature type="coiled-coil region" evidence="1">
    <location>
        <begin position="283"/>
        <end position="313"/>
    </location>
</feature>
<keyword evidence="1" id="KW-0175">Coiled coil</keyword>
<feature type="region of interest" description="Disordered" evidence="2">
    <location>
        <begin position="100"/>
        <end position="136"/>
    </location>
</feature>
<evidence type="ECO:0000313" key="4">
    <source>
        <dbReference type="Proteomes" id="UP000195521"/>
    </source>
</evidence>
<dbReference type="Gene3D" id="1.25.40.10">
    <property type="entry name" value="Tetratricopeptide repeat domain"/>
    <property type="match status" value="1"/>
</dbReference>
<dbReference type="OrthoDB" id="420195at2759"/>
<evidence type="ECO:0008006" key="5">
    <source>
        <dbReference type="Google" id="ProtNLM"/>
    </source>
</evidence>